<keyword evidence="7" id="KW-0472">Membrane</keyword>
<name>A0A1F7GJP3_9BACT</name>
<accession>A0A1F7GJP3</accession>
<dbReference type="Gene3D" id="3.30.70.2650">
    <property type="match status" value="1"/>
</dbReference>
<dbReference type="SUPFAM" id="SSF143430">
    <property type="entry name" value="TTP0101/SSO1404-like"/>
    <property type="match status" value="1"/>
</dbReference>
<keyword evidence="7" id="KW-0812">Transmembrane</keyword>
<dbReference type="GO" id="GO:0004521">
    <property type="term" value="F:RNA endonuclease activity"/>
    <property type="evidence" value="ECO:0007669"/>
    <property type="project" value="InterPro"/>
</dbReference>
<evidence type="ECO:0000256" key="4">
    <source>
        <dbReference type="ARBA" id="ARBA00022801"/>
    </source>
</evidence>
<evidence type="ECO:0000256" key="7">
    <source>
        <dbReference type="SAM" id="Phobius"/>
    </source>
</evidence>
<keyword evidence="5" id="KW-0460">Magnesium</keyword>
<keyword evidence="1" id="KW-0540">Nuclease</keyword>
<keyword evidence="4" id="KW-0378">Hydrolase</keyword>
<reference evidence="9 10" key="1">
    <citation type="journal article" date="2016" name="Nat. Commun.">
        <title>Thousands of microbial genomes shed light on interconnected biogeochemical processes in an aquifer system.</title>
        <authorList>
            <person name="Anantharaman K."/>
            <person name="Brown C.T."/>
            <person name="Hug L.A."/>
            <person name="Sharon I."/>
            <person name="Castelle C.J."/>
            <person name="Probst A.J."/>
            <person name="Thomas B.C."/>
            <person name="Singh A."/>
            <person name="Wilkins M.J."/>
            <person name="Karaoz U."/>
            <person name="Brodie E.L."/>
            <person name="Williams K.H."/>
            <person name="Hubbard S.S."/>
            <person name="Banfield J.F."/>
        </authorList>
    </citation>
    <scope>NUCLEOTIDE SEQUENCE [LARGE SCALE GENOMIC DNA]</scope>
</reference>
<organism evidence="9 10">
    <name type="scientific">Candidatus Roizmanbacteria bacterium RIFCSPHIGHO2_01_FULL_39_8</name>
    <dbReference type="NCBI Taxonomy" id="1802033"/>
    <lineage>
        <taxon>Bacteria</taxon>
        <taxon>Candidatus Roizmaniibacteriota</taxon>
    </lineage>
</organism>
<evidence type="ECO:0000259" key="8">
    <source>
        <dbReference type="Pfam" id="PF20803"/>
    </source>
</evidence>
<keyword evidence="2" id="KW-0479">Metal-binding</keyword>
<comment type="caution">
    <text evidence="9">The sequence shown here is derived from an EMBL/GenBank/DDBJ whole genome shotgun (WGS) entry which is preliminary data.</text>
</comment>
<keyword evidence="7" id="KW-1133">Transmembrane helix</keyword>
<evidence type="ECO:0000256" key="1">
    <source>
        <dbReference type="ARBA" id="ARBA00022722"/>
    </source>
</evidence>
<dbReference type="InterPro" id="IPR021127">
    <property type="entry name" value="CRISPR_associated_Cas2"/>
</dbReference>
<feature type="transmembrane region" description="Helical" evidence="7">
    <location>
        <begin position="20"/>
        <end position="47"/>
    </location>
</feature>
<evidence type="ECO:0000313" key="10">
    <source>
        <dbReference type="Proteomes" id="UP000177026"/>
    </source>
</evidence>
<evidence type="ECO:0000256" key="3">
    <source>
        <dbReference type="ARBA" id="ARBA00022759"/>
    </source>
</evidence>
<keyword evidence="6" id="KW-0051">Antiviral defense</keyword>
<dbReference type="InterPro" id="IPR048846">
    <property type="entry name" value="PaaX-like_central"/>
</dbReference>
<dbReference type="NCBIfam" id="TIGR01573">
    <property type="entry name" value="cas2"/>
    <property type="match status" value="1"/>
</dbReference>
<evidence type="ECO:0000313" key="9">
    <source>
        <dbReference type="EMBL" id="OGK19034.1"/>
    </source>
</evidence>
<dbReference type="Proteomes" id="UP000177026">
    <property type="component" value="Unassembled WGS sequence"/>
</dbReference>
<gene>
    <name evidence="9" type="ORF">A2866_00305</name>
</gene>
<evidence type="ECO:0000256" key="5">
    <source>
        <dbReference type="ARBA" id="ARBA00022842"/>
    </source>
</evidence>
<evidence type="ECO:0000256" key="6">
    <source>
        <dbReference type="ARBA" id="ARBA00023118"/>
    </source>
</evidence>
<feature type="domain" description="Transcriptional repressor PaaX-like central Cas2-like" evidence="8">
    <location>
        <begin position="113"/>
        <end position="192"/>
    </location>
</feature>
<dbReference type="EMBL" id="MFZI01000058">
    <property type="protein sequence ID" value="OGK19034.1"/>
    <property type="molecule type" value="Genomic_DNA"/>
</dbReference>
<dbReference type="GO" id="GO:0043571">
    <property type="term" value="P:maintenance of CRISPR repeat elements"/>
    <property type="evidence" value="ECO:0007669"/>
    <property type="project" value="InterPro"/>
</dbReference>
<evidence type="ECO:0000256" key="2">
    <source>
        <dbReference type="ARBA" id="ARBA00022723"/>
    </source>
</evidence>
<sequence>MTKTSKKADEFKHGELREIVLATLGASVLIGGTLITPNFPIVLGSIIGMIKEFRKKDIPEKKIKRVLQNLEKKEILSLEMKGNDVYVHLKDWLQPTIVKYSLRQILELKRRERKWNGKWFMVMFDVPESQRNKRVYLRSFLKDIGFFQYQKSVYLFPYECEKEIALIKKIIESGKYMSYIIAEKIENEKKAKIYFHLETIPS</sequence>
<protein>
    <submittedName>
        <fullName evidence="9">CRISPR-associated endonuclease Cas2</fullName>
    </submittedName>
</protein>
<dbReference type="Pfam" id="PF20803">
    <property type="entry name" value="PaaX_M"/>
    <property type="match status" value="1"/>
</dbReference>
<keyword evidence="3 9" id="KW-0255">Endonuclease</keyword>
<proteinExistence type="predicted"/>
<dbReference type="AlphaFoldDB" id="A0A1F7GJP3"/>